<dbReference type="PROSITE" id="PS50109">
    <property type="entry name" value="HIS_KIN"/>
    <property type="match status" value="1"/>
</dbReference>
<dbReference type="InterPro" id="IPR036890">
    <property type="entry name" value="HATPase_C_sf"/>
</dbReference>
<dbReference type="SUPFAM" id="SSF48452">
    <property type="entry name" value="TPR-like"/>
    <property type="match status" value="1"/>
</dbReference>
<dbReference type="PANTHER" id="PTHR42878">
    <property type="entry name" value="TWO-COMPONENT HISTIDINE KINASE"/>
    <property type="match status" value="1"/>
</dbReference>
<proteinExistence type="predicted"/>
<protein>
    <recommendedName>
        <fullName evidence="2">histidine kinase</fullName>
        <ecNumber evidence="2">2.7.13.3</ecNumber>
    </recommendedName>
</protein>
<evidence type="ECO:0000313" key="11">
    <source>
        <dbReference type="Proteomes" id="UP001610063"/>
    </source>
</evidence>
<dbReference type="GO" id="GO:0005524">
    <property type="term" value="F:ATP binding"/>
    <property type="evidence" value="ECO:0007669"/>
    <property type="project" value="UniProtKB-KW"/>
</dbReference>
<name>A0ABW7N7J1_9BACT</name>
<dbReference type="Gene3D" id="3.30.565.10">
    <property type="entry name" value="Histidine kinase-like ATPase, C-terminal domain"/>
    <property type="match status" value="1"/>
</dbReference>
<keyword evidence="4" id="KW-0547">Nucleotide-binding</keyword>
<reference evidence="10 11" key="1">
    <citation type="journal article" date="2013" name="Int. J. Syst. Evol. Microbiol.">
        <title>Marinoscillum luteum sp. nov., isolated from marine sediment.</title>
        <authorList>
            <person name="Cha I.T."/>
            <person name="Park S.J."/>
            <person name="Kim S.J."/>
            <person name="Kim J.G."/>
            <person name="Jung M.Y."/>
            <person name="Shin K.S."/>
            <person name="Kwon K.K."/>
            <person name="Yang S.H."/>
            <person name="Seo Y.S."/>
            <person name="Rhee S.K."/>
        </authorList>
    </citation>
    <scope>NUCLEOTIDE SEQUENCE [LARGE SCALE GENOMIC DNA]</scope>
    <source>
        <strain evidence="10 11">KCTC 23939</strain>
    </source>
</reference>
<dbReference type="Gene3D" id="1.10.287.130">
    <property type="match status" value="1"/>
</dbReference>
<comment type="catalytic activity">
    <reaction evidence="1">
        <text>ATP + protein L-histidine = ADP + protein N-phospho-L-histidine.</text>
        <dbReference type="EC" id="2.7.13.3"/>
    </reaction>
</comment>
<keyword evidence="8" id="KW-1133">Transmembrane helix</keyword>
<keyword evidence="8" id="KW-0812">Transmembrane</keyword>
<evidence type="ECO:0000256" key="8">
    <source>
        <dbReference type="SAM" id="Phobius"/>
    </source>
</evidence>
<feature type="transmembrane region" description="Helical" evidence="8">
    <location>
        <begin position="309"/>
        <end position="331"/>
    </location>
</feature>
<dbReference type="InterPro" id="IPR004358">
    <property type="entry name" value="Sig_transdc_His_kin-like_C"/>
</dbReference>
<dbReference type="InterPro" id="IPR003594">
    <property type="entry name" value="HATPase_dom"/>
</dbReference>
<evidence type="ECO:0000313" key="10">
    <source>
        <dbReference type="EMBL" id="MFH6983459.1"/>
    </source>
</evidence>
<dbReference type="InterPro" id="IPR019734">
    <property type="entry name" value="TPR_rpt"/>
</dbReference>
<keyword evidence="7" id="KW-0902">Two-component regulatory system</keyword>
<keyword evidence="11" id="KW-1185">Reference proteome</keyword>
<dbReference type="Gene3D" id="1.25.40.10">
    <property type="entry name" value="Tetratricopeptide repeat domain"/>
    <property type="match status" value="1"/>
</dbReference>
<evidence type="ECO:0000256" key="6">
    <source>
        <dbReference type="ARBA" id="ARBA00022840"/>
    </source>
</evidence>
<dbReference type="Pfam" id="PF02518">
    <property type="entry name" value="HATPase_c"/>
    <property type="match status" value="1"/>
</dbReference>
<dbReference type="SMART" id="SM00028">
    <property type="entry name" value="TPR"/>
    <property type="match status" value="2"/>
</dbReference>
<evidence type="ECO:0000256" key="4">
    <source>
        <dbReference type="ARBA" id="ARBA00022741"/>
    </source>
</evidence>
<sequence length="578" mass="65824">MLLFADDQEPPTSLHRKALSFLEEVCKREASCVQVQELTVLFQNGDFDKAYEILIPEFDHCTGEKCFLLSVLKAKIFYEKSLIKQAINEYKVSLDLRDKLPPSFREDFAIEPVMASLLLEEEAFLTAIQYLRPWVERHSASENKDQFGGYYHNLGIAYLHLKKFDSSAFYFNRSIEIEMEMADTLGLAISYMDIANLYYEQYLDDQAIPYFQKGLEYALLAQEPEVLRNAYLNMAVVEENRGDLQRALSYRKDFEKVQNTLWNRDKVWEMAEKEKTYEIGLKEREITILEQKELVKNAELSRQRWQIKAYLIASVFLFILAGVVAVGYRIVSKSNKLITEQKRVLEQMDTAKNRLFSIVAHDLKAPVRSLQRSQQKMAAAASAQDKETLLALAAENGHLLNATQNLLNNLLQWSLDQTNQVHLMRESIEPGRLIEQVLYDYEPMFQEKGIDLETDFVSGSMVLVDIQSMKVVFRNLLDNALKFTPKAGRVLIATSTRGDMVRITIEDTGCGMEQGVVDRLFEISQAKIQAGTDGTTGTGLGMILCQAFVSRNGGTIEVESQVGKGTIITLNLPRIAET</sequence>
<dbReference type="SUPFAM" id="SSF47384">
    <property type="entry name" value="Homodimeric domain of signal transducing histidine kinase"/>
    <property type="match status" value="1"/>
</dbReference>
<dbReference type="SMART" id="SM00387">
    <property type="entry name" value="HATPase_c"/>
    <property type="match status" value="1"/>
</dbReference>
<dbReference type="SUPFAM" id="SSF55874">
    <property type="entry name" value="ATPase domain of HSP90 chaperone/DNA topoisomerase II/histidine kinase"/>
    <property type="match status" value="1"/>
</dbReference>
<organism evidence="10 11">
    <name type="scientific">Marinoscillum luteum</name>
    <dbReference type="NCBI Taxonomy" id="861051"/>
    <lineage>
        <taxon>Bacteria</taxon>
        <taxon>Pseudomonadati</taxon>
        <taxon>Bacteroidota</taxon>
        <taxon>Cytophagia</taxon>
        <taxon>Cytophagales</taxon>
        <taxon>Reichenbachiellaceae</taxon>
        <taxon>Marinoscillum</taxon>
    </lineage>
</organism>
<evidence type="ECO:0000256" key="5">
    <source>
        <dbReference type="ARBA" id="ARBA00022777"/>
    </source>
</evidence>
<evidence type="ECO:0000256" key="7">
    <source>
        <dbReference type="ARBA" id="ARBA00023012"/>
    </source>
</evidence>
<feature type="domain" description="Histidine kinase" evidence="9">
    <location>
        <begin position="358"/>
        <end position="576"/>
    </location>
</feature>
<comment type="caution">
    <text evidence="10">The sequence shown here is derived from an EMBL/GenBank/DDBJ whole genome shotgun (WGS) entry which is preliminary data.</text>
</comment>
<evidence type="ECO:0000256" key="1">
    <source>
        <dbReference type="ARBA" id="ARBA00000085"/>
    </source>
</evidence>
<keyword evidence="8" id="KW-0472">Membrane</keyword>
<dbReference type="InterPro" id="IPR011990">
    <property type="entry name" value="TPR-like_helical_dom_sf"/>
</dbReference>
<dbReference type="EC" id="2.7.13.3" evidence="2"/>
<accession>A0ABW7N7J1</accession>
<evidence type="ECO:0000256" key="2">
    <source>
        <dbReference type="ARBA" id="ARBA00012438"/>
    </source>
</evidence>
<dbReference type="Proteomes" id="UP001610063">
    <property type="component" value="Unassembled WGS sequence"/>
</dbReference>
<dbReference type="RefSeq" id="WP_395417022.1">
    <property type="nucleotide sequence ID" value="NZ_JBIPKE010000015.1"/>
</dbReference>
<dbReference type="PRINTS" id="PR00344">
    <property type="entry name" value="BCTRLSENSOR"/>
</dbReference>
<keyword evidence="5" id="KW-0418">Kinase</keyword>
<gene>
    <name evidence="10" type="ORF">ACHKAR_08425</name>
</gene>
<dbReference type="PANTHER" id="PTHR42878:SF7">
    <property type="entry name" value="SENSOR HISTIDINE KINASE GLRK"/>
    <property type="match status" value="1"/>
</dbReference>
<keyword evidence="3" id="KW-0808">Transferase</keyword>
<dbReference type="InterPro" id="IPR050351">
    <property type="entry name" value="BphY/WalK/GraS-like"/>
</dbReference>
<dbReference type="EMBL" id="JBIPKE010000015">
    <property type="protein sequence ID" value="MFH6983459.1"/>
    <property type="molecule type" value="Genomic_DNA"/>
</dbReference>
<evidence type="ECO:0000256" key="3">
    <source>
        <dbReference type="ARBA" id="ARBA00022679"/>
    </source>
</evidence>
<evidence type="ECO:0000259" key="9">
    <source>
        <dbReference type="PROSITE" id="PS50109"/>
    </source>
</evidence>
<dbReference type="InterPro" id="IPR005467">
    <property type="entry name" value="His_kinase_dom"/>
</dbReference>
<keyword evidence="6 10" id="KW-0067">ATP-binding</keyword>
<dbReference type="InterPro" id="IPR036097">
    <property type="entry name" value="HisK_dim/P_sf"/>
</dbReference>